<keyword evidence="2" id="KW-1185">Reference proteome</keyword>
<name>A0A5K7S7S1_9BACT</name>
<protein>
    <submittedName>
        <fullName evidence="1">Uncharacterized protein</fullName>
    </submittedName>
</protein>
<gene>
    <name evidence="1" type="ORF">AQPE_1726</name>
</gene>
<dbReference type="Proteomes" id="UP001193389">
    <property type="component" value="Chromosome"/>
</dbReference>
<dbReference type="EMBL" id="AP018694">
    <property type="protein sequence ID" value="BBE17570.1"/>
    <property type="molecule type" value="Genomic_DNA"/>
</dbReference>
<reference evidence="1" key="1">
    <citation type="journal article" date="2020" name="Int. J. Syst. Evol. Microbiol.">
        <title>Aquipluma nitroreducens gen. nov. sp. nov., a novel facultatively anaerobic bacterium isolated from a freshwater lake.</title>
        <authorList>
            <person name="Watanabe M."/>
            <person name="Kojima H."/>
            <person name="Fukui M."/>
        </authorList>
    </citation>
    <scope>NUCLEOTIDE SEQUENCE</scope>
    <source>
        <strain evidence="1">MeG22</strain>
    </source>
</reference>
<proteinExistence type="predicted"/>
<evidence type="ECO:0000313" key="1">
    <source>
        <dbReference type="EMBL" id="BBE17570.1"/>
    </source>
</evidence>
<dbReference type="KEGG" id="anf:AQPE_1726"/>
<evidence type="ECO:0000313" key="2">
    <source>
        <dbReference type="Proteomes" id="UP001193389"/>
    </source>
</evidence>
<dbReference type="AlphaFoldDB" id="A0A5K7S7S1"/>
<sequence length="41" mass="4519">MIFLAHNPKAVGSSPAPATTKALAFYAEAFLCPFVNYFRKK</sequence>
<accession>A0A5K7S7S1</accession>
<organism evidence="1 2">
    <name type="scientific">Aquipluma nitroreducens</name>
    <dbReference type="NCBI Taxonomy" id="2010828"/>
    <lineage>
        <taxon>Bacteria</taxon>
        <taxon>Pseudomonadati</taxon>
        <taxon>Bacteroidota</taxon>
        <taxon>Bacteroidia</taxon>
        <taxon>Marinilabiliales</taxon>
        <taxon>Prolixibacteraceae</taxon>
        <taxon>Aquipluma</taxon>
    </lineage>
</organism>